<dbReference type="AlphaFoldDB" id="A0A2S2CMG4"/>
<sequence length="135" mass="15597">MTEMGADFSSEQAESLDLSFINKRLERAGRTPDEATRSVEEYRRFIQILAADPSKVLVPTKLADIAWHEHILFMENYENDMLRMVGGKVYHYPEVSNCPEWHNGIRNTQDAFHRTFGKKLNHDDFALCLISVKGH</sequence>
<protein>
    <submittedName>
        <fullName evidence="1">Uncharacterized protein</fullName>
    </submittedName>
</protein>
<dbReference type="OrthoDB" id="196672at2"/>
<keyword evidence="2" id="KW-1185">Reference proteome</keyword>
<organism evidence="1 2">
    <name type="scientific">Azospirillum thermophilum</name>
    <dbReference type="NCBI Taxonomy" id="2202148"/>
    <lineage>
        <taxon>Bacteria</taxon>
        <taxon>Pseudomonadati</taxon>
        <taxon>Pseudomonadota</taxon>
        <taxon>Alphaproteobacteria</taxon>
        <taxon>Rhodospirillales</taxon>
        <taxon>Azospirillaceae</taxon>
        <taxon>Azospirillum</taxon>
    </lineage>
</organism>
<reference evidence="2" key="1">
    <citation type="submission" date="2018-05" db="EMBL/GenBank/DDBJ databases">
        <title>Azospirillum thermophila sp. nov., a novel isolated from hot spring.</title>
        <authorList>
            <person name="Zhao Z."/>
        </authorList>
    </citation>
    <scope>NUCLEOTIDE SEQUENCE [LARGE SCALE GENOMIC DNA]</scope>
    <source>
        <strain evidence="2">CFH 70021</strain>
    </source>
</reference>
<evidence type="ECO:0000313" key="2">
    <source>
        <dbReference type="Proteomes" id="UP000245629"/>
    </source>
</evidence>
<gene>
    <name evidence="1" type="ORF">DEW08_05575</name>
</gene>
<proteinExistence type="predicted"/>
<evidence type="ECO:0000313" key="1">
    <source>
        <dbReference type="EMBL" id="AWK85703.1"/>
    </source>
</evidence>
<dbReference type="RefSeq" id="WP_109325119.1">
    <property type="nucleotide sequence ID" value="NZ_CP029352.1"/>
</dbReference>
<dbReference type="KEGG" id="azz:DEW08_05575"/>
<dbReference type="EMBL" id="CP029352">
    <property type="protein sequence ID" value="AWK85703.1"/>
    <property type="molecule type" value="Genomic_DNA"/>
</dbReference>
<name>A0A2S2CMG4_9PROT</name>
<dbReference type="Proteomes" id="UP000245629">
    <property type="component" value="Chromosome 1"/>
</dbReference>
<accession>A0A2S2CMG4</accession>